<dbReference type="PANTHER" id="PTHR33138:SF1">
    <property type="entry name" value="OS01G0113900 PROTEIN"/>
    <property type="match status" value="1"/>
</dbReference>
<dbReference type="Pfam" id="PF14380">
    <property type="entry name" value="WAK_assoc"/>
    <property type="match status" value="1"/>
</dbReference>
<proteinExistence type="predicted"/>
<feature type="chain" id="PRO_5043485428" evidence="4">
    <location>
        <begin position="23"/>
        <end position="267"/>
    </location>
</feature>
<reference evidence="7" key="1">
    <citation type="journal article" date="2023" name="Nat. Commun.">
        <title>Diploid and tetraploid genomes of Acorus and the evolution of monocots.</title>
        <authorList>
            <person name="Ma L."/>
            <person name="Liu K.W."/>
            <person name="Li Z."/>
            <person name="Hsiao Y.Y."/>
            <person name="Qi Y."/>
            <person name="Fu T."/>
            <person name="Tang G.D."/>
            <person name="Zhang D."/>
            <person name="Sun W.H."/>
            <person name="Liu D.K."/>
            <person name="Li Y."/>
            <person name="Chen G.Z."/>
            <person name="Liu X.D."/>
            <person name="Liao X.Y."/>
            <person name="Jiang Y.T."/>
            <person name="Yu X."/>
            <person name="Hao Y."/>
            <person name="Huang J."/>
            <person name="Zhao X.W."/>
            <person name="Ke S."/>
            <person name="Chen Y.Y."/>
            <person name="Wu W.L."/>
            <person name="Hsu J.L."/>
            <person name="Lin Y.F."/>
            <person name="Huang M.D."/>
            <person name="Li C.Y."/>
            <person name="Huang L."/>
            <person name="Wang Z.W."/>
            <person name="Zhao X."/>
            <person name="Zhong W.Y."/>
            <person name="Peng D.H."/>
            <person name="Ahmad S."/>
            <person name="Lan S."/>
            <person name="Zhang J.S."/>
            <person name="Tsai W.C."/>
            <person name="Van de Peer Y."/>
            <person name="Liu Z.J."/>
        </authorList>
    </citation>
    <scope>NUCLEOTIDE SEQUENCE</scope>
    <source>
        <strain evidence="7">SCP</strain>
    </source>
</reference>
<evidence type="ECO:0000256" key="4">
    <source>
        <dbReference type="SAM" id="SignalP"/>
    </source>
</evidence>
<evidence type="ECO:0000256" key="3">
    <source>
        <dbReference type="ARBA" id="ARBA00023180"/>
    </source>
</evidence>
<accession>A0AAV9AYJ7</accession>
<evidence type="ECO:0000259" key="5">
    <source>
        <dbReference type="Pfam" id="PF13947"/>
    </source>
</evidence>
<sequence>MALLSISTTLIFFISITHSAHANQPTQLCPTQPSCGSATFLIRYPFWLTTTITYCGYPGFGLHCRNPNDPPILPLPNADYFVTAIDYAAHVVILANIDAFNNKTCPHPRHNFTLDDETQLFNYTQYDQKPTFLFNCTSPFFDGFKQSPLFCMPNSFVITGDLDFFSEVSDWYLFCEDGVEVPAIRHYVSEFSMDFGEVLLCGFELGWRSRAAMDCEGCERSGGVCLHEKEKGSFRGCLCGNGTTFRDRDCLDYTLNRDRYGLSLSLN</sequence>
<evidence type="ECO:0000256" key="2">
    <source>
        <dbReference type="ARBA" id="ARBA00022729"/>
    </source>
</evidence>
<reference evidence="7" key="2">
    <citation type="submission" date="2023-06" db="EMBL/GenBank/DDBJ databases">
        <authorList>
            <person name="Ma L."/>
            <person name="Liu K.-W."/>
            <person name="Li Z."/>
            <person name="Hsiao Y.-Y."/>
            <person name="Qi Y."/>
            <person name="Fu T."/>
            <person name="Tang G."/>
            <person name="Zhang D."/>
            <person name="Sun W.-H."/>
            <person name="Liu D.-K."/>
            <person name="Li Y."/>
            <person name="Chen G.-Z."/>
            <person name="Liu X.-D."/>
            <person name="Liao X.-Y."/>
            <person name="Jiang Y.-T."/>
            <person name="Yu X."/>
            <person name="Hao Y."/>
            <person name="Huang J."/>
            <person name="Zhao X.-W."/>
            <person name="Ke S."/>
            <person name="Chen Y.-Y."/>
            <person name="Wu W.-L."/>
            <person name="Hsu J.-L."/>
            <person name="Lin Y.-F."/>
            <person name="Huang M.-D."/>
            <person name="Li C.-Y."/>
            <person name="Huang L."/>
            <person name="Wang Z.-W."/>
            <person name="Zhao X."/>
            <person name="Zhong W.-Y."/>
            <person name="Peng D.-H."/>
            <person name="Ahmad S."/>
            <person name="Lan S."/>
            <person name="Zhang J.-S."/>
            <person name="Tsai W.-C."/>
            <person name="Van De Peer Y."/>
            <person name="Liu Z.-J."/>
        </authorList>
    </citation>
    <scope>NUCLEOTIDE SEQUENCE</scope>
    <source>
        <strain evidence="7">SCP</strain>
        <tissue evidence="7">Leaves</tissue>
    </source>
</reference>
<comment type="caution">
    <text evidence="7">The sequence shown here is derived from an EMBL/GenBank/DDBJ whole genome shotgun (WGS) entry which is preliminary data.</text>
</comment>
<dbReference type="EMBL" id="JAUJYN010000006">
    <property type="protein sequence ID" value="KAK1269446.1"/>
    <property type="molecule type" value="Genomic_DNA"/>
</dbReference>
<name>A0AAV9AYJ7_ACOGR</name>
<evidence type="ECO:0000313" key="8">
    <source>
        <dbReference type="Proteomes" id="UP001179952"/>
    </source>
</evidence>
<feature type="signal peptide" evidence="4">
    <location>
        <begin position="1"/>
        <end position="22"/>
    </location>
</feature>
<dbReference type="AlphaFoldDB" id="A0AAV9AYJ7"/>
<dbReference type="Proteomes" id="UP001179952">
    <property type="component" value="Unassembled WGS sequence"/>
</dbReference>
<feature type="domain" description="Wall-associated receptor kinase C-terminal" evidence="6">
    <location>
        <begin position="165"/>
        <end position="241"/>
    </location>
</feature>
<feature type="domain" description="Wall-associated receptor kinase galacturonan-binding" evidence="5">
    <location>
        <begin position="29"/>
        <end position="94"/>
    </location>
</feature>
<evidence type="ECO:0000256" key="1">
    <source>
        <dbReference type="ARBA" id="ARBA00004167"/>
    </source>
</evidence>
<keyword evidence="3" id="KW-0325">Glycoprotein</keyword>
<dbReference type="GO" id="GO:0016020">
    <property type="term" value="C:membrane"/>
    <property type="evidence" value="ECO:0007669"/>
    <property type="project" value="UniProtKB-SubCell"/>
</dbReference>
<dbReference type="InterPro" id="IPR025287">
    <property type="entry name" value="WAK_GUB"/>
</dbReference>
<protein>
    <submittedName>
        <fullName evidence="7">Uncharacterized protein</fullName>
    </submittedName>
</protein>
<gene>
    <name evidence="7" type="ORF">QJS04_geneDACA025020</name>
</gene>
<dbReference type="PANTHER" id="PTHR33138">
    <property type="entry name" value="OS01G0690200 PROTEIN"/>
    <property type="match status" value="1"/>
</dbReference>
<organism evidence="7 8">
    <name type="scientific">Acorus gramineus</name>
    <name type="common">Dwarf sweet flag</name>
    <dbReference type="NCBI Taxonomy" id="55184"/>
    <lineage>
        <taxon>Eukaryota</taxon>
        <taxon>Viridiplantae</taxon>
        <taxon>Streptophyta</taxon>
        <taxon>Embryophyta</taxon>
        <taxon>Tracheophyta</taxon>
        <taxon>Spermatophyta</taxon>
        <taxon>Magnoliopsida</taxon>
        <taxon>Liliopsida</taxon>
        <taxon>Acoraceae</taxon>
        <taxon>Acorus</taxon>
    </lineage>
</organism>
<evidence type="ECO:0000313" key="7">
    <source>
        <dbReference type="EMBL" id="KAK1269446.1"/>
    </source>
</evidence>
<dbReference type="Pfam" id="PF13947">
    <property type="entry name" value="GUB_WAK_bind"/>
    <property type="match status" value="1"/>
</dbReference>
<dbReference type="GO" id="GO:0030247">
    <property type="term" value="F:polysaccharide binding"/>
    <property type="evidence" value="ECO:0007669"/>
    <property type="project" value="InterPro"/>
</dbReference>
<dbReference type="InterPro" id="IPR032872">
    <property type="entry name" value="WAK_assoc_C"/>
</dbReference>
<evidence type="ECO:0000259" key="6">
    <source>
        <dbReference type="Pfam" id="PF14380"/>
    </source>
</evidence>
<keyword evidence="2 4" id="KW-0732">Signal</keyword>
<comment type="subcellular location">
    <subcellularLocation>
        <location evidence="1">Membrane</location>
        <topology evidence="1">Single-pass membrane protein</topology>
    </subcellularLocation>
</comment>
<keyword evidence="8" id="KW-1185">Reference proteome</keyword>